<dbReference type="EMBL" id="BARS01047269">
    <property type="protein sequence ID" value="GAG38218.1"/>
    <property type="molecule type" value="Genomic_DNA"/>
</dbReference>
<dbReference type="GO" id="GO:0000287">
    <property type="term" value="F:magnesium ion binding"/>
    <property type="evidence" value="ECO:0007669"/>
    <property type="project" value="InterPro"/>
</dbReference>
<accession>X0XNJ3</accession>
<dbReference type="GO" id="GO:0043743">
    <property type="term" value="F:LPPG:FO 2-phospho-L-lactate transferase activity"/>
    <property type="evidence" value="ECO:0007669"/>
    <property type="project" value="InterPro"/>
</dbReference>
<keyword evidence="1" id="KW-0808">Transferase</keyword>
<dbReference type="Pfam" id="PF01933">
    <property type="entry name" value="CofD"/>
    <property type="match status" value="1"/>
</dbReference>
<dbReference type="PANTHER" id="PTHR43007:SF1">
    <property type="entry name" value="2-PHOSPHO-L-LACTATE TRANSFERASE"/>
    <property type="match status" value="1"/>
</dbReference>
<keyword evidence="2" id="KW-0460">Magnesium</keyword>
<name>X0XNJ3_9ZZZZ</name>
<proteinExistence type="predicted"/>
<feature type="non-terminal residue" evidence="3">
    <location>
        <position position="1"/>
    </location>
</feature>
<protein>
    <recommendedName>
        <fullName evidence="4">2-phospho-L-lactate transferase</fullName>
    </recommendedName>
</protein>
<evidence type="ECO:0000256" key="2">
    <source>
        <dbReference type="ARBA" id="ARBA00022842"/>
    </source>
</evidence>
<organism evidence="3">
    <name type="scientific">marine sediment metagenome</name>
    <dbReference type="NCBI Taxonomy" id="412755"/>
    <lineage>
        <taxon>unclassified sequences</taxon>
        <taxon>metagenomes</taxon>
        <taxon>ecological metagenomes</taxon>
    </lineage>
</organism>
<dbReference type="SUPFAM" id="SSF142338">
    <property type="entry name" value="CofD-like"/>
    <property type="match status" value="1"/>
</dbReference>
<comment type="caution">
    <text evidence="3">The sequence shown here is derived from an EMBL/GenBank/DDBJ whole genome shotgun (WGS) entry which is preliminary data.</text>
</comment>
<evidence type="ECO:0008006" key="4">
    <source>
        <dbReference type="Google" id="ProtNLM"/>
    </source>
</evidence>
<reference evidence="3" key="1">
    <citation type="journal article" date="2014" name="Front. Microbiol.">
        <title>High frequency of phylogenetically diverse reductive dehalogenase-homologous genes in deep subseafloor sedimentary metagenomes.</title>
        <authorList>
            <person name="Kawai M."/>
            <person name="Futagami T."/>
            <person name="Toyoda A."/>
            <person name="Takaki Y."/>
            <person name="Nishi S."/>
            <person name="Hori S."/>
            <person name="Arai W."/>
            <person name="Tsubouchi T."/>
            <person name="Morono Y."/>
            <person name="Uchiyama I."/>
            <person name="Ito T."/>
            <person name="Fujiyama A."/>
            <person name="Inagaki F."/>
            <person name="Takami H."/>
        </authorList>
    </citation>
    <scope>NUCLEOTIDE SEQUENCE</scope>
    <source>
        <strain evidence="3">Expedition CK06-06</strain>
    </source>
</reference>
<dbReference type="AlphaFoldDB" id="X0XNJ3"/>
<dbReference type="InterPro" id="IPR002882">
    <property type="entry name" value="CofD"/>
</dbReference>
<gene>
    <name evidence="3" type="ORF">S01H1_71030</name>
</gene>
<dbReference type="PANTHER" id="PTHR43007">
    <property type="entry name" value="2-PHOSPHO-L-LACTATE TRANSFERASE"/>
    <property type="match status" value="1"/>
</dbReference>
<evidence type="ECO:0000256" key="1">
    <source>
        <dbReference type="ARBA" id="ARBA00022679"/>
    </source>
</evidence>
<evidence type="ECO:0000313" key="3">
    <source>
        <dbReference type="EMBL" id="GAG38218.1"/>
    </source>
</evidence>
<dbReference type="InterPro" id="IPR038136">
    <property type="entry name" value="CofD-like_dom_sf"/>
</dbReference>
<dbReference type="Gene3D" id="3.40.50.10680">
    <property type="entry name" value="CofD-like domains"/>
    <property type="match status" value="1"/>
</dbReference>
<dbReference type="InterPro" id="IPR010115">
    <property type="entry name" value="FbiA/CofD"/>
</dbReference>
<sequence length="174" mass="17852">IVELEGGRRVHFEEYLARDGAPDEVVGVDLSAARAARPGPGVLEALAAADVILVCPSNPIVSIGPILAVPGILGAVRASRAAVVAISPIVGGAPVKGPADRLLRGLGHEVSARGVAALYREFTDGFIIDDRDAELAGDIAAMGLRTRAMDTIMRDAAASRRLAEAALELAATLS</sequence>